<dbReference type="Pfam" id="PF04134">
    <property type="entry name" value="DCC1-like"/>
    <property type="match status" value="1"/>
</dbReference>
<dbReference type="GO" id="GO:0015035">
    <property type="term" value="F:protein-disulfide reductase activity"/>
    <property type="evidence" value="ECO:0007669"/>
    <property type="project" value="InterPro"/>
</dbReference>
<evidence type="ECO:0000313" key="1">
    <source>
        <dbReference type="EMBL" id="SAI51638.1"/>
    </source>
</evidence>
<dbReference type="RefSeq" id="WP_218188622.1">
    <property type="nucleotide sequence ID" value="NZ_FKBS01000025.1"/>
</dbReference>
<dbReference type="InterPro" id="IPR007263">
    <property type="entry name" value="DCC1-like"/>
</dbReference>
<proteinExistence type="predicted"/>
<organism evidence="1 2">
    <name type="scientific">Bordetella ansorpii</name>
    <dbReference type="NCBI Taxonomy" id="288768"/>
    <lineage>
        <taxon>Bacteria</taxon>
        <taxon>Pseudomonadati</taxon>
        <taxon>Pseudomonadota</taxon>
        <taxon>Betaproteobacteria</taxon>
        <taxon>Burkholderiales</taxon>
        <taxon>Alcaligenaceae</taxon>
        <taxon>Bordetella</taxon>
    </lineage>
</organism>
<gene>
    <name evidence="1" type="ORF">SAMEA1982600_04322</name>
</gene>
<sequence length="144" mass="16002">MQTQPNDGDMNNGDIWLVYDGECPLCRTYCKYVRIRAAAGRLHLVDARQPGPLMDEITAAGLDIDQGMVVKLGGRLYYGPDAIHVLTLLSTPSGLFNRATYLFFGSERAAGIWYPISKAVRTLVLKVMGIRYIENLKRAPETHG</sequence>
<name>A0A157R114_9BORD</name>
<dbReference type="Proteomes" id="UP000077037">
    <property type="component" value="Unassembled WGS sequence"/>
</dbReference>
<dbReference type="EMBL" id="FKBS01000025">
    <property type="protein sequence ID" value="SAI51638.1"/>
    <property type="molecule type" value="Genomic_DNA"/>
</dbReference>
<protein>
    <submittedName>
        <fullName evidence="1">Protein of uncharacterized function, DUF393</fullName>
    </submittedName>
</protein>
<accession>A0A157R114</accession>
<dbReference type="AlphaFoldDB" id="A0A157R114"/>
<reference evidence="1 2" key="1">
    <citation type="submission" date="2016-03" db="EMBL/GenBank/DDBJ databases">
        <authorList>
            <consortium name="Pathogen Informatics"/>
        </authorList>
    </citation>
    <scope>NUCLEOTIDE SEQUENCE [LARGE SCALE GENOMIC DNA]</scope>
    <source>
        <strain evidence="1 2">NCTC13364</strain>
    </source>
</reference>
<evidence type="ECO:0000313" key="2">
    <source>
        <dbReference type="Proteomes" id="UP000077037"/>
    </source>
</evidence>